<dbReference type="EMBL" id="AAFI02000003">
    <property type="protein sequence ID" value="EAL73686.1"/>
    <property type="molecule type" value="Genomic_DNA"/>
</dbReference>
<comment type="caution">
    <text evidence="2">The sequence shown here is derived from an EMBL/GenBank/DDBJ whole genome shotgun (WGS) entry which is preliminary data.</text>
</comment>
<name>Q55F63_DICDI</name>
<dbReference type="dictyBase" id="DDB_G0268466"/>
<proteinExistence type="predicted"/>
<dbReference type="AlphaFoldDB" id="Q55F63"/>
<dbReference type="KEGG" id="ddi:DDB_G0268466"/>
<dbReference type="InParanoid" id="Q55F63"/>
<gene>
    <name evidence="2" type="ORF">DDB_G0268466</name>
</gene>
<keyword evidence="1" id="KW-0472">Membrane</keyword>
<protein>
    <submittedName>
        <fullName evidence="2">Uncharacterized protein</fullName>
    </submittedName>
</protein>
<dbReference type="VEuPathDB" id="AmoebaDB:DDB_G0268466"/>
<evidence type="ECO:0000256" key="1">
    <source>
        <dbReference type="SAM" id="Phobius"/>
    </source>
</evidence>
<dbReference type="RefSeq" id="XP_647670.1">
    <property type="nucleotide sequence ID" value="XM_642578.1"/>
</dbReference>
<organism evidence="2 3">
    <name type="scientific">Dictyostelium discoideum</name>
    <name type="common">Social amoeba</name>
    <dbReference type="NCBI Taxonomy" id="44689"/>
    <lineage>
        <taxon>Eukaryota</taxon>
        <taxon>Amoebozoa</taxon>
        <taxon>Evosea</taxon>
        <taxon>Eumycetozoa</taxon>
        <taxon>Dictyostelia</taxon>
        <taxon>Dictyosteliales</taxon>
        <taxon>Dictyosteliaceae</taxon>
        <taxon>Dictyostelium</taxon>
    </lineage>
</organism>
<feature type="transmembrane region" description="Helical" evidence="1">
    <location>
        <begin position="12"/>
        <end position="34"/>
    </location>
</feature>
<dbReference type="Proteomes" id="UP000002195">
    <property type="component" value="Unassembled WGS sequence"/>
</dbReference>
<sequence>MESFVLGVVVHWWTLIQVINILYFICIFRCQAYWGNYLRCYKYFMFYRVRIIYNYK</sequence>
<keyword evidence="1" id="KW-1133">Transmembrane helix</keyword>
<reference evidence="2 3" key="1">
    <citation type="journal article" date="2005" name="Nature">
        <title>The genome of the social amoeba Dictyostelium discoideum.</title>
        <authorList>
            <consortium name="The Dictyostelium discoideum Sequencing Consortium"/>
            <person name="Eichinger L."/>
            <person name="Pachebat J.A."/>
            <person name="Glockner G."/>
            <person name="Rajandream M.A."/>
            <person name="Sucgang R."/>
            <person name="Berriman M."/>
            <person name="Song J."/>
            <person name="Olsen R."/>
            <person name="Szafranski K."/>
            <person name="Xu Q."/>
            <person name="Tunggal B."/>
            <person name="Kummerfeld S."/>
            <person name="Madera M."/>
            <person name="Konfortov B.A."/>
            <person name="Rivero F."/>
            <person name="Bankier A.T."/>
            <person name="Lehmann R."/>
            <person name="Hamlin N."/>
            <person name="Davies R."/>
            <person name="Gaudet P."/>
            <person name="Fey P."/>
            <person name="Pilcher K."/>
            <person name="Chen G."/>
            <person name="Saunders D."/>
            <person name="Sodergren E."/>
            <person name="Davis P."/>
            <person name="Kerhornou A."/>
            <person name="Nie X."/>
            <person name="Hall N."/>
            <person name="Anjard C."/>
            <person name="Hemphill L."/>
            <person name="Bason N."/>
            <person name="Farbrother P."/>
            <person name="Desany B."/>
            <person name="Just E."/>
            <person name="Morio T."/>
            <person name="Rost R."/>
            <person name="Churcher C."/>
            <person name="Cooper J."/>
            <person name="Haydock S."/>
            <person name="van Driessche N."/>
            <person name="Cronin A."/>
            <person name="Goodhead I."/>
            <person name="Muzny D."/>
            <person name="Mourier T."/>
            <person name="Pain A."/>
            <person name="Lu M."/>
            <person name="Harper D."/>
            <person name="Lindsay R."/>
            <person name="Hauser H."/>
            <person name="James K."/>
            <person name="Quiles M."/>
            <person name="Madan Babu M."/>
            <person name="Saito T."/>
            <person name="Buchrieser C."/>
            <person name="Wardroper A."/>
            <person name="Felder M."/>
            <person name="Thangavelu M."/>
            <person name="Johnson D."/>
            <person name="Knights A."/>
            <person name="Loulseged H."/>
            <person name="Mungall K."/>
            <person name="Oliver K."/>
            <person name="Price C."/>
            <person name="Quail M.A."/>
            <person name="Urushihara H."/>
            <person name="Hernandez J."/>
            <person name="Rabbinowitsch E."/>
            <person name="Steffen D."/>
            <person name="Sanders M."/>
            <person name="Ma J."/>
            <person name="Kohara Y."/>
            <person name="Sharp S."/>
            <person name="Simmonds M."/>
            <person name="Spiegler S."/>
            <person name="Tivey A."/>
            <person name="Sugano S."/>
            <person name="White B."/>
            <person name="Walker D."/>
            <person name="Woodward J."/>
            <person name="Winckler T."/>
            <person name="Tanaka Y."/>
            <person name="Shaulsky G."/>
            <person name="Schleicher M."/>
            <person name="Weinstock G."/>
            <person name="Rosenthal A."/>
            <person name="Cox E.C."/>
            <person name="Chisholm R.L."/>
            <person name="Gibbs R."/>
            <person name="Loomis W.F."/>
            <person name="Platzer M."/>
            <person name="Kay R.R."/>
            <person name="Williams J."/>
            <person name="Dear P.H."/>
            <person name="Noegel A.A."/>
            <person name="Barrell B."/>
            <person name="Kuspa A."/>
        </authorList>
    </citation>
    <scope>NUCLEOTIDE SEQUENCE [LARGE SCALE GENOMIC DNA]</scope>
    <source>
        <strain evidence="2 3">AX4</strain>
    </source>
</reference>
<evidence type="ECO:0000313" key="2">
    <source>
        <dbReference type="EMBL" id="EAL73686.1"/>
    </source>
</evidence>
<dbReference type="STRING" id="44689.Q55F63"/>
<dbReference type="PaxDb" id="44689-DDB0202258"/>
<keyword evidence="1" id="KW-0812">Transmembrane</keyword>
<evidence type="ECO:0000313" key="3">
    <source>
        <dbReference type="Proteomes" id="UP000002195"/>
    </source>
</evidence>
<keyword evidence="3" id="KW-1185">Reference proteome</keyword>
<dbReference type="HOGENOM" id="CLU_3018268_0_0_1"/>
<accession>Q55F63</accession>
<dbReference type="GeneID" id="8616487"/>